<proteinExistence type="inferred from homology"/>
<dbReference type="EMBL" id="EQ962656">
    <property type="protein sequence ID" value="EED16096.1"/>
    <property type="molecule type" value="Genomic_DNA"/>
</dbReference>
<dbReference type="InterPro" id="IPR050738">
    <property type="entry name" value="Sulfatase"/>
</dbReference>
<keyword evidence="5" id="KW-0805">Transcription regulation</keyword>
<reference evidence="11" key="1">
    <citation type="journal article" date="2015" name="Genome Announc.">
        <title>Genome sequence of the AIDS-associated pathogen Penicillium marneffei (ATCC18224) and its near taxonomic relative Talaromyces stipitatus (ATCC10500).</title>
        <authorList>
            <person name="Nierman W.C."/>
            <person name="Fedorova-Abrams N.D."/>
            <person name="Andrianopoulos A."/>
        </authorList>
    </citation>
    <scope>NUCLEOTIDE SEQUENCE [LARGE SCALE GENOMIC DNA]</scope>
    <source>
        <strain evidence="11">ATCC 10500 / CBS 375.48 / QM 6759 / NRRL 1006</strain>
    </source>
</reference>
<dbReference type="CDD" id="cd00067">
    <property type="entry name" value="GAL4"/>
    <property type="match status" value="1"/>
</dbReference>
<dbReference type="Proteomes" id="UP000001745">
    <property type="component" value="Unassembled WGS sequence"/>
</dbReference>
<accession>B8ME19</accession>
<name>B8ME19_TALSN</name>
<dbReference type="InterPro" id="IPR017850">
    <property type="entry name" value="Alkaline_phosphatase_core_sf"/>
</dbReference>
<comment type="similarity">
    <text evidence="1">Belongs to the sulfatase family.</text>
</comment>
<dbReference type="PROSITE" id="PS00149">
    <property type="entry name" value="SULFATASE_2"/>
    <property type="match status" value="1"/>
</dbReference>
<keyword evidence="4" id="KW-0106">Calcium</keyword>
<protein>
    <submittedName>
        <fullName evidence="10">Sulfatase, putative</fullName>
        <ecNumber evidence="10">3.1.6.1</ecNumber>
    </submittedName>
</protein>
<dbReference type="GO" id="GO:0004065">
    <property type="term" value="F:arylsulfatase activity"/>
    <property type="evidence" value="ECO:0007669"/>
    <property type="project" value="UniProtKB-EC"/>
</dbReference>
<feature type="domain" description="Sulfatase N-terminal" evidence="9">
    <location>
        <begin position="13"/>
        <end position="457"/>
    </location>
</feature>
<dbReference type="Gene3D" id="3.40.720.10">
    <property type="entry name" value="Alkaline Phosphatase, subunit A"/>
    <property type="match status" value="1"/>
</dbReference>
<dbReference type="PANTHER" id="PTHR42693:SF33">
    <property type="entry name" value="ARYLSULFATASE"/>
    <property type="match status" value="1"/>
</dbReference>
<evidence type="ECO:0000256" key="6">
    <source>
        <dbReference type="ARBA" id="ARBA00023163"/>
    </source>
</evidence>
<evidence type="ECO:0000256" key="8">
    <source>
        <dbReference type="SAM" id="MobiDB-lite"/>
    </source>
</evidence>
<evidence type="ECO:0000256" key="7">
    <source>
        <dbReference type="ARBA" id="ARBA00023242"/>
    </source>
</evidence>
<dbReference type="Pfam" id="PF00884">
    <property type="entry name" value="Sulfatase"/>
    <property type="match status" value="1"/>
</dbReference>
<dbReference type="OrthoDB" id="103349at2759"/>
<keyword evidence="7" id="KW-0539">Nucleus</keyword>
<evidence type="ECO:0000313" key="11">
    <source>
        <dbReference type="Proteomes" id="UP000001745"/>
    </source>
</evidence>
<organism evidence="10 11">
    <name type="scientific">Talaromyces stipitatus (strain ATCC 10500 / CBS 375.48 / QM 6759 / NRRL 1006)</name>
    <name type="common">Penicillium stipitatum</name>
    <dbReference type="NCBI Taxonomy" id="441959"/>
    <lineage>
        <taxon>Eukaryota</taxon>
        <taxon>Fungi</taxon>
        <taxon>Dikarya</taxon>
        <taxon>Ascomycota</taxon>
        <taxon>Pezizomycotina</taxon>
        <taxon>Eurotiomycetes</taxon>
        <taxon>Eurotiomycetidae</taxon>
        <taxon>Eurotiales</taxon>
        <taxon>Trichocomaceae</taxon>
        <taxon>Talaromyces</taxon>
        <taxon>Talaromyces sect. Talaromyces</taxon>
    </lineage>
</organism>
<dbReference type="CDD" id="cd12148">
    <property type="entry name" value="fungal_TF_MHR"/>
    <property type="match status" value="1"/>
</dbReference>
<evidence type="ECO:0000256" key="3">
    <source>
        <dbReference type="ARBA" id="ARBA00022801"/>
    </source>
</evidence>
<dbReference type="SUPFAM" id="SSF53649">
    <property type="entry name" value="Alkaline phosphatase-like"/>
    <property type="match status" value="1"/>
</dbReference>
<evidence type="ECO:0000256" key="4">
    <source>
        <dbReference type="ARBA" id="ARBA00022837"/>
    </source>
</evidence>
<dbReference type="STRING" id="441959.B8ME19"/>
<feature type="region of interest" description="Disordered" evidence="8">
    <location>
        <begin position="591"/>
        <end position="612"/>
    </location>
</feature>
<dbReference type="InterPro" id="IPR000917">
    <property type="entry name" value="Sulfatase_N"/>
</dbReference>
<dbReference type="Gene3D" id="3.30.1120.10">
    <property type="match status" value="1"/>
</dbReference>
<evidence type="ECO:0000256" key="2">
    <source>
        <dbReference type="ARBA" id="ARBA00022723"/>
    </source>
</evidence>
<evidence type="ECO:0000313" key="10">
    <source>
        <dbReference type="EMBL" id="EED16096.1"/>
    </source>
</evidence>
<dbReference type="RefSeq" id="XP_002483330.1">
    <property type="nucleotide sequence ID" value="XM_002483285.1"/>
</dbReference>
<dbReference type="CDD" id="cd16025">
    <property type="entry name" value="PAS_like"/>
    <property type="match status" value="1"/>
</dbReference>
<dbReference type="GeneID" id="8104053"/>
<keyword evidence="11" id="KW-1185">Reference proteome</keyword>
<feature type="compositionally biased region" description="Polar residues" evidence="8">
    <location>
        <begin position="591"/>
        <end position="604"/>
    </location>
</feature>
<dbReference type="GO" id="GO:0008270">
    <property type="term" value="F:zinc ion binding"/>
    <property type="evidence" value="ECO:0007669"/>
    <property type="project" value="InterPro"/>
</dbReference>
<dbReference type="eggNOG" id="KOG3867">
    <property type="taxonomic scope" value="Eukaryota"/>
</dbReference>
<sequence>MLDTGNETLKRPSFLFILADDLGFSDIGCYGAEIQTPNIDALAAEGIRMLNHHTAAACSPTRAMLLSGTDAHLGGLGVLIEYKRSEQGAKRWSGKAGYEGYLNNDVVTLPEVLEDNGYYTVMSGKWHLGLRTSQGPWRRGFQDAFAMLPGCCNHYGWEPVQERFPVGGRPIHAEMGKKVEIKTNKTEDPDGFYSTKYYTDRLIQYFEDRSESDKSKPFFAFLPYTAPHWPLQCSKAQRDKYKGTYDDGPYALRERRLKNLVELGIIDKSVVAHQVETTTQGVGEWDELKPEEKKLSSRAMEVYAGMVDSIDVNTGKVINYLKTTGEYDNTFIVFVSDNGAEGAASISRVDTSVKLTFAFIAVMGDNIQRAIHQYYDNSYDNIGSWNSFTWFGPLWAQASTAPSRLFKCFPSQGGILVPCVVKPPAHSFLPSFQPGSFSRSFTTVMDFVPTFLDLAGVSLPPTFRGKEVHAIRGKSWVSFFAKGQAVEKDDEIWAIHSSSEPIGWELFARGALRKGNWKIVHISKAHGGAGEGDEGWELFNVLNDPGETNDLARAEPEKLKELLACWEEYVKECGILPISPPGNVAPRLVVNSTSRPMPSDSIPTKTPKKKERRGWNLANVEKLQYAGNLASFVRQVTKKNLSHQNRVSDVQTEAGELVKCDEKKPTCTQCRKGNRSCDWLHSDDRRITFSRRPNATACDLCREKKGHGGGMYEVYTACSAWISIECSSCLFSRDHAAFQFLQIGELGMVQDSSPPLSNSSSETLHETLLLEDVTQFEQTPKGQLPTGQELSDLIRLYFSSVHHFGFLAFVHELHFTRLLEQGKAPRELTLMMIASAVRFAARPTPENLARADAWADAAIESLLPRIYRGLGAIQLMVGRTLHLKGGAPLPY</sequence>
<gene>
    <name evidence="10" type="ORF">TSTA_012050</name>
</gene>
<evidence type="ECO:0000256" key="1">
    <source>
        <dbReference type="ARBA" id="ARBA00008779"/>
    </source>
</evidence>
<dbReference type="HOGENOM" id="CLU_006332_11_1_1"/>
<dbReference type="InterPro" id="IPR001138">
    <property type="entry name" value="Zn2Cys6_DnaBD"/>
</dbReference>
<dbReference type="InParanoid" id="B8ME19"/>
<dbReference type="GO" id="GO:0000981">
    <property type="term" value="F:DNA-binding transcription factor activity, RNA polymerase II-specific"/>
    <property type="evidence" value="ECO:0007669"/>
    <property type="project" value="InterPro"/>
</dbReference>
<keyword evidence="6" id="KW-0804">Transcription</keyword>
<evidence type="ECO:0000256" key="5">
    <source>
        <dbReference type="ARBA" id="ARBA00023015"/>
    </source>
</evidence>
<evidence type="ECO:0000259" key="9">
    <source>
        <dbReference type="Pfam" id="PF00884"/>
    </source>
</evidence>
<keyword evidence="3 10" id="KW-0378">Hydrolase</keyword>
<dbReference type="AlphaFoldDB" id="B8ME19"/>
<dbReference type="PhylomeDB" id="B8ME19"/>
<keyword evidence="2" id="KW-0479">Metal-binding</keyword>
<dbReference type="VEuPathDB" id="FungiDB:TSTA_012050"/>
<dbReference type="InterPro" id="IPR024607">
    <property type="entry name" value="Sulfatase_CS"/>
</dbReference>
<dbReference type="EC" id="3.1.6.1" evidence="10"/>
<dbReference type="PANTHER" id="PTHR42693">
    <property type="entry name" value="ARYLSULFATASE FAMILY MEMBER"/>
    <property type="match status" value="1"/>
</dbReference>